<dbReference type="EMBL" id="LR797181">
    <property type="protein sequence ID" value="CAB4192949.1"/>
    <property type="molecule type" value="Genomic_DNA"/>
</dbReference>
<sequence>MRAIAASIAATLDHSSKPIYTELPNLFGLESDMLRYILLDKTPVLCNNYSEWREWMKLNDRKVKRDHIGDITVSTIFLGMDYDIMSETPMLFETRTFGRNITSCIFMQYSYWDEAVDGHEKAVKEISSYRGGSRDE</sequence>
<organism evidence="1">
    <name type="scientific">uncultured Caudovirales phage</name>
    <dbReference type="NCBI Taxonomy" id="2100421"/>
    <lineage>
        <taxon>Viruses</taxon>
        <taxon>Duplodnaviria</taxon>
        <taxon>Heunggongvirae</taxon>
        <taxon>Uroviricota</taxon>
        <taxon>Caudoviricetes</taxon>
        <taxon>Peduoviridae</taxon>
        <taxon>Maltschvirus</taxon>
        <taxon>Maltschvirus maltsch</taxon>
    </lineage>
</organism>
<evidence type="ECO:0000313" key="1">
    <source>
        <dbReference type="EMBL" id="CAB4192949.1"/>
    </source>
</evidence>
<accession>A0A6J5R7R6</accession>
<proteinExistence type="predicted"/>
<reference evidence="1" key="1">
    <citation type="submission" date="2020-05" db="EMBL/GenBank/DDBJ databases">
        <authorList>
            <person name="Chiriac C."/>
            <person name="Salcher M."/>
            <person name="Ghai R."/>
            <person name="Kavagutti S V."/>
        </authorList>
    </citation>
    <scope>NUCLEOTIDE SEQUENCE</scope>
</reference>
<protein>
    <submittedName>
        <fullName evidence="1">Uncharacterized protein</fullName>
    </submittedName>
</protein>
<gene>
    <name evidence="1" type="ORF">UFOVP1244_142</name>
</gene>
<name>A0A6J5R7R6_9CAUD</name>